<dbReference type="InterPro" id="IPR011013">
    <property type="entry name" value="Gal_mutarotase_sf_dom"/>
</dbReference>
<proteinExistence type="inferred from homology"/>
<dbReference type="Proteomes" id="UP000824755">
    <property type="component" value="Chromosome"/>
</dbReference>
<dbReference type="Gene3D" id="2.70.98.10">
    <property type="match status" value="1"/>
</dbReference>
<dbReference type="PANTHER" id="PTHR11122:SF13">
    <property type="entry name" value="GLUCOSE-6-PHOSPHATE 1-EPIMERASE"/>
    <property type="match status" value="1"/>
</dbReference>
<gene>
    <name evidence="5" type="ORF">H8L67_09065</name>
</gene>
<accession>A0ABX8WM56</accession>
<keyword evidence="6" id="KW-1185">Reference proteome</keyword>
<name>A0ABX8WM56_9GAMM</name>
<dbReference type="InterPro" id="IPR008183">
    <property type="entry name" value="Aldose_1/G6P_1-epimerase"/>
</dbReference>
<protein>
    <recommendedName>
        <fullName evidence="4">Putative glucose-6-phosphate 1-epimerase</fullName>
        <ecNumber evidence="4">5.1.3.15</ecNumber>
    </recommendedName>
</protein>
<dbReference type="PANTHER" id="PTHR11122">
    <property type="entry name" value="APOSPORY-ASSOCIATED PROTEIN C-RELATED"/>
    <property type="match status" value="1"/>
</dbReference>
<evidence type="ECO:0000256" key="3">
    <source>
        <dbReference type="ARBA" id="ARBA00023235"/>
    </source>
</evidence>
<dbReference type="Pfam" id="PF01263">
    <property type="entry name" value="Aldose_epim"/>
    <property type="match status" value="1"/>
</dbReference>
<dbReference type="InterPro" id="IPR014718">
    <property type="entry name" value="GH-type_carb-bd"/>
</dbReference>
<comment type="catalytic activity">
    <reaction evidence="1">
        <text>alpha-D-glucose 6-phosphate = beta-D-glucose 6-phosphate</text>
        <dbReference type="Rhea" id="RHEA:16249"/>
        <dbReference type="ChEBI" id="CHEBI:58225"/>
        <dbReference type="ChEBI" id="CHEBI:58247"/>
        <dbReference type="EC" id="5.1.3.15"/>
    </reaction>
</comment>
<evidence type="ECO:0000313" key="6">
    <source>
        <dbReference type="Proteomes" id="UP000824755"/>
    </source>
</evidence>
<dbReference type="PIRSF" id="PIRSF016020">
    <property type="entry name" value="PHexose_mutarotase"/>
    <property type="match status" value="1"/>
</dbReference>
<reference evidence="5 6" key="1">
    <citation type="submission" date="2021-08" db="EMBL/GenBank/DDBJ databases">
        <title>Lysobacter sp. strain CJ11 Genome sequencing and assembly.</title>
        <authorList>
            <person name="Kim I."/>
        </authorList>
    </citation>
    <scope>NUCLEOTIDE SEQUENCE [LARGE SCALE GENOMIC DNA]</scope>
    <source>
        <strain evidence="5 6">CJ11</strain>
    </source>
</reference>
<keyword evidence="3 4" id="KW-0413">Isomerase</keyword>
<evidence type="ECO:0000256" key="2">
    <source>
        <dbReference type="ARBA" id="ARBA00005866"/>
    </source>
</evidence>
<sequence>MIIRLVDADSGSTAEVSTFGARVLSWQCQGRERIFMPDIGKDDPRAAPHGGVPVLFPQFGFFGNGRKHGVVRDIDWAVEKQADDFVLMHCRFENPEAFSKAEVRLRVELERDALAMYFSVINASNTAMRFTCGLHTYLRVEDVSQVRVTGLEQSAWQDALNGLQSVAAAKQALEGPVNVDRVYVGTPEKLTLAEALSGVSIEQTGFADTVVWNPGPELALGLSDLGDEEWRNFLCIEAAQISPPVELPAWDTWYGRQRLQIRDI</sequence>
<dbReference type="SUPFAM" id="SSF74650">
    <property type="entry name" value="Galactose mutarotase-like"/>
    <property type="match status" value="1"/>
</dbReference>
<evidence type="ECO:0000256" key="4">
    <source>
        <dbReference type="PIRNR" id="PIRNR016020"/>
    </source>
</evidence>
<organism evidence="5 6">
    <name type="scientific">Lysobacter soyae</name>
    <dbReference type="NCBI Taxonomy" id="2764185"/>
    <lineage>
        <taxon>Bacteria</taxon>
        <taxon>Pseudomonadati</taxon>
        <taxon>Pseudomonadota</taxon>
        <taxon>Gammaproteobacteria</taxon>
        <taxon>Lysobacterales</taxon>
        <taxon>Lysobacteraceae</taxon>
        <taxon>Lysobacter</taxon>
    </lineage>
</organism>
<dbReference type="InterPro" id="IPR025532">
    <property type="entry name" value="G6P_1-epimerase"/>
</dbReference>
<evidence type="ECO:0000313" key="5">
    <source>
        <dbReference type="EMBL" id="QYR52720.1"/>
    </source>
</evidence>
<comment type="similarity">
    <text evidence="2 4">Belongs to the glucose-6-phosphate 1-epimerase family.</text>
</comment>
<dbReference type="EMBL" id="CP080544">
    <property type="protein sequence ID" value="QYR52720.1"/>
    <property type="molecule type" value="Genomic_DNA"/>
</dbReference>
<dbReference type="RefSeq" id="WP_220379505.1">
    <property type="nucleotide sequence ID" value="NZ_CP080544.1"/>
</dbReference>
<dbReference type="EC" id="5.1.3.15" evidence="4"/>
<evidence type="ECO:0000256" key="1">
    <source>
        <dbReference type="ARBA" id="ARBA00001096"/>
    </source>
</evidence>